<accession>A0A6B8RNP2</accession>
<dbReference type="AlphaFoldDB" id="A0A6B8RNP2"/>
<organism evidence="2 3">
    <name type="scientific">Paenibacillus psychroresistens</name>
    <dbReference type="NCBI Taxonomy" id="1778678"/>
    <lineage>
        <taxon>Bacteria</taxon>
        <taxon>Bacillati</taxon>
        <taxon>Bacillota</taxon>
        <taxon>Bacilli</taxon>
        <taxon>Bacillales</taxon>
        <taxon>Paenibacillaceae</taxon>
        <taxon>Paenibacillus</taxon>
    </lineage>
</organism>
<feature type="domain" description="S-layer protein SbsC C-terminal" evidence="1">
    <location>
        <begin position="480"/>
        <end position="559"/>
    </location>
</feature>
<sequence>MYLKLTKFLLFSSLVVLTLVGFHIEKAAASVSVTPIVIQAEVQASKLIVLELNEGPYNSFSGLPGDFTLTGVASNPLVSGVTISGTLVRLTLSQSIVATDAPLLSYSHSNSNISNNSYQELEAFGPRSVPFAPVPTALFVGTNRTDQIVLNMTHKMSGYLFVGDDPGVFTISGVTHPVTVTNVQITDYTITLQLSGQLAYEDKNMAIHYAPIASNKVTNGIYTIAEIIHGVTNQLLILPEVSEVMAINSNSTSFFDTGDTIRITFNTPLSNVGDLTSLLAGTSFDPLGFGRVITWSNNDQTVEIIIGTYDSVSPLIQLGQAIDLDYNKIFNSIGDSPDEDLTVTLPATLTELPSNEGITGFSFTDLDPRASLLSGTIHFESSADINLSYSVQVTNAAVENIYQNTVAPEETLNHNIDIYSVPFNSVAGLKIQIRTVDTDRNLIGLPVEFPITDLISTVEPFPSGMSVEITATGGVNVSLGTTSLIVDGVIASGHTLYASIANEAAATIPQIGANLPANYPIIFSGGDIELAAKSGNHVSIVEVDITKQIVGYLDLVLSANEIGTAITSIADITPILNYARNSFTLYFSSGLDTEFDLTEADFKIYAGSLFEVASVEYDETDASRHTILVKLTDAIPLNSPEISLIINGSAYKIVGSFPNMKKVAIPLIFFSHIDLTGNGIIDIMDIVEMIHSSSLQVDLNRDNSFNQADMRILLN</sequence>
<dbReference type="KEGG" id="ppsc:EHS13_25195"/>
<keyword evidence="3" id="KW-1185">Reference proteome</keyword>
<dbReference type="Pfam" id="PF18316">
    <property type="entry name" value="S-l_SbsC_C"/>
    <property type="match status" value="1"/>
</dbReference>
<gene>
    <name evidence="2" type="ORF">EHS13_25195</name>
</gene>
<protein>
    <recommendedName>
        <fullName evidence="1">S-layer protein SbsC C-terminal domain-containing protein</fullName>
    </recommendedName>
</protein>
<reference evidence="3" key="1">
    <citation type="submission" date="2018-11" db="EMBL/GenBank/DDBJ databases">
        <title>Complete genome sequence of Paenibacillus sp. ML311-T8.</title>
        <authorList>
            <person name="Nam Y.-D."/>
            <person name="Kang J."/>
            <person name="Chung W.-H."/>
            <person name="Park Y.S."/>
        </authorList>
    </citation>
    <scope>NUCLEOTIDE SEQUENCE [LARGE SCALE GENOMIC DNA]</scope>
    <source>
        <strain evidence="3">ML311-T8</strain>
    </source>
</reference>
<evidence type="ECO:0000313" key="3">
    <source>
        <dbReference type="Proteomes" id="UP000426246"/>
    </source>
</evidence>
<name>A0A6B8RNP2_9BACL</name>
<dbReference type="InterPro" id="IPR040751">
    <property type="entry name" value="SbsC_C"/>
</dbReference>
<evidence type="ECO:0000259" key="1">
    <source>
        <dbReference type="Pfam" id="PF18316"/>
    </source>
</evidence>
<dbReference type="Proteomes" id="UP000426246">
    <property type="component" value="Chromosome"/>
</dbReference>
<evidence type="ECO:0000313" key="2">
    <source>
        <dbReference type="EMBL" id="QGQ97950.1"/>
    </source>
</evidence>
<proteinExistence type="predicted"/>
<dbReference type="RefSeq" id="WP_155703047.1">
    <property type="nucleotide sequence ID" value="NZ_CP034235.1"/>
</dbReference>
<dbReference type="EMBL" id="CP034235">
    <property type="protein sequence ID" value="QGQ97950.1"/>
    <property type="molecule type" value="Genomic_DNA"/>
</dbReference>